<evidence type="ECO:0000256" key="2">
    <source>
        <dbReference type="SAM" id="MobiDB-lite"/>
    </source>
</evidence>
<name>A0A7S3S4B3_9SPIT</name>
<feature type="signal peptide" evidence="4">
    <location>
        <begin position="1"/>
        <end position="19"/>
    </location>
</feature>
<keyword evidence="1" id="KW-0175">Coiled coil</keyword>
<organism evidence="5">
    <name type="scientific">Strombidinopsis acuminata</name>
    <dbReference type="NCBI Taxonomy" id="141414"/>
    <lineage>
        <taxon>Eukaryota</taxon>
        <taxon>Sar</taxon>
        <taxon>Alveolata</taxon>
        <taxon>Ciliophora</taxon>
        <taxon>Intramacronucleata</taxon>
        <taxon>Spirotrichea</taxon>
        <taxon>Choreotrichia</taxon>
        <taxon>Choreotrichida</taxon>
        <taxon>Strombidinopsidae</taxon>
        <taxon>Strombidinopsis</taxon>
    </lineage>
</organism>
<proteinExistence type="predicted"/>
<protein>
    <submittedName>
        <fullName evidence="5">Uncharacterized protein</fullName>
    </submittedName>
</protein>
<feature type="coiled-coil region" evidence="1">
    <location>
        <begin position="247"/>
        <end position="278"/>
    </location>
</feature>
<reference evidence="5" key="1">
    <citation type="submission" date="2021-01" db="EMBL/GenBank/DDBJ databases">
        <authorList>
            <person name="Corre E."/>
            <person name="Pelletier E."/>
            <person name="Niang G."/>
            <person name="Scheremetjew M."/>
            <person name="Finn R."/>
            <person name="Kale V."/>
            <person name="Holt S."/>
            <person name="Cochrane G."/>
            <person name="Meng A."/>
            <person name="Brown T."/>
            <person name="Cohen L."/>
        </authorList>
    </citation>
    <scope>NUCLEOTIDE SEQUENCE</scope>
    <source>
        <strain evidence="5">SPMC142</strain>
    </source>
</reference>
<keyword evidence="3" id="KW-0472">Membrane</keyword>
<feature type="chain" id="PRO_5030555090" evidence="4">
    <location>
        <begin position="20"/>
        <end position="348"/>
    </location>
</feature>
<gene>
    <name evidence="5" type="ORF">SACU0126_LOCUS9956</name>
</gene>
<evidence type="ECO:0000256" key="4">
    <source>
        <dbReference type="SAM" id="SignalP"/>
    </source>
</evidence>
<evidence type="ECO:0000256" key="1">
    <source>
        <dbReference type="SAM" id="Coils"/>
    </source>
</evidence>
<dbReference type="EMBL" id="HBIQ01030183">
    <property type="protein sequence ID" value="CAE0542971.1"/>
    <property type="molecule type" value="Transcribed_RNA"/>
</dbReference>
<keyword evidence="3" id="KW-0812">Transmembrane</keyword>
<accession>A0A7S3S4B3</accession>
<keyword evidence="3" id="KW-1133">Transmembrane helix</keyword>
<dbReference type="AlphaFoldDB" id="A0A7S3S4B3"/>
<evidence type="ECO:0000256" key="3">
    <source>
        <dbReference type="SAM" id="Phobius"/>
    </source>
</evidence>
<evidence type="ECO:0000313" key="5">
    <source>
        <dbReference type="EMBL" id="CAE0542971.1"/>
    </source>
</evidence>
<feature type="transmembrane region" description="Helical" evidence="3">
    <location>
        <begin position="312"/>
        <end position="333"/>
    </location>
</feature>
<feature type="region of interest" description="Disordered" evidence="2">
    <location>
        <begin position="33"/>
        <end position="52"/>
    </location>
</feature>
<keyword evidence="4" id="KW-0732">Signal</keyword>
<sequence>MRRAAVATLLFGLTAAAPAAQVAQAPVQAAQATQATQATKAPAPKAAAPTVDPVAELEKRLETATENSLSRSQARYRAAVDTMRDASDRAEGVARDARQSRTAAQERLRAVARKAADAVHQKRQELTERFDDLLVEADKAARGTNTTQAKQALAKLEDASDELDKVSDEQLAELRKGARADLHQVRRSAREMRRRADDILHRLMHSEVRIGDLAESAASHTQVKESALEKVAERQADSVEALTKASVHAAEKAMDDQEADLEDQADKLETSLKQEFRRDEHERHQKVSAVAAAVHGHAAGAQAAMAVAPFNVGSAALFAAVGSCAALAGFAVAKRSRRSPLSEGLLPH</sequence>